<dbReference type="SMART" id="SM00448">
    <property type="entry name" value="REC"/>
    <property type="match status" value="1"/>
</dbReference>
<evidence type="ECO:0000256" key="2">
    <source>
        <dbReference type="ARBA" id="ARBA00023015"/>
    </source>
</evidence>
<dbReference type="Gene3D" id="6.10.250.690">
    <property type="match status" value="1"/>
</dbReference>
<organism evidence="7">
    <name type="scientific">freshwater metagenome</name>
    <dbReference type="NCBI Taxonomy" id="449393"/>
    <lineage>
        <taxon>unclassified sequences</taxon>
        <taxon>metagenomes</taxon>
        <taxon>ecological metagenomes</taxon>
    </lineage>
</organism>
<dbReference type="InterPro" id="IPR036388">
    <property type="entry name" value="WH-like_DNA-bd_sf"/>
</dbReference>
<gene>
    <name evidence="7" type="ORF">UFOPK3001_00668</name>
</gene>
<dbReference type="InterPro" id="IPR001789">
    <property type="entry name" value="Sig_transdc_resp-reg_receiver"/>
</dbReference>
<protein>
    <submittedName>
        <fullName evidence="7">Unannotated protein</fullName>
    </submittedName>
</protein>
<dbReference type="PROSITE" id="PS51755">
    <property type="entry name" value="OMPR_PHOB"/>
    <property type="match status" value="1"/>
</dbReference>
<keyword evidence="3" id="KW-0238">DNA-binding</keyword>
<accession>A0A6J6XMT4</accession>
<evidence type="ECO:0000256" key="1">
    <source>
        <dbReference type="ARBA" id="ARBA00022553"/>
    </source>
</evidence>
<keyword evidence="2" id="KW-0805">Transcription regulation</keyword>
<evidence type="ECO:0000259" key="5">
    <source>
        <dbReference type="PROSITE" id="PS50110"/>
    </source>
</evidence>
<dbReference type="PANTHER" id="PTHR48111">
    <property type="entry name" value="REGULATOR OF RPOS"/>
    <property type="match status" value="1"/>
</dbReference>
<dbReference type="PROSITE" id="PS50110">
    <property type="entry name" value="RESPONSE_REGULATORY"/>
    <property type="match status" value="1"/>
</dbReference>
<dbReference type="CDD" id="cd00383">
    <property type="entry name" value="trans_reg_C"/>
    <property type="match status" value="1"/>
</dbReference>
<evidence type="ECO:0000256" key="4">
    <source>
        <dbReference type="ARBA" id="ARBA00023163"/>
    </source>
</evidence>
<dbReference type="FunFam" id="1.10.10.10:FF:000005">
    <property type="entry name" value="Two-component system response regulator"/>
    <property type="match status" value="1"/>
</dbReference>
<dbReference type="Gene3D" id="3.40.50.2300">
    <property type="match status" value="1"/>
</dbReference>
<dbReference type="SUPFAM" id="SSF52172">
    <property type="entry name" value="CheY-like"/>
    <property type="match status" value="1"/>
</dbReference>
<name>A0A6J6XMT4_9ZZZZ</name>
<dbReference type="PANTHER" id="PTHR48111:SF36">
    <property type="entry name" value="TRANSCRIPTIONAL REGULATORY PROTEIN CUTR"/>
    <property type="match status" value="1"/>
</dbReference>
<dbReference type="AlphaFoldDB" id="A0A6J6XMT4"/>
<dbReference type="InterPro" id="IPR001867">
    <property type="entry name" value="OmpR/PhoB-type_DNA-bd"/>
</dbReference>
<keyword evidence="1" id="KW-0597">Phosphoprotein</keyword>
<dbReference type="GO" id="GO:0006355">
    <property type="term" value="P:regulation of DNA-templated transcription"/>
    <property type="evidence" value="ECO:0007669"/>
    <property type="project" value="InterPro"/>
</dbReference>
<dbReference type="SMART" id="SM00862">
    <property type="entry name" value="Trans_reg_C"/>
    <property type="match status" value="1"/>
</dbReference>
<dbReference type="GO" id="GO:0000156">
    <property type="term" value="F:phosphorelay response regulator activity"/>
    <property type="evidence" value="ECO:0007669"/>
    <property type="project" value="TreeGrafter"/>
</dbReference>
<feature type="domain" description="Response regulatory" evidence="5">
    <location>
        <begin position="4"/>
        <end position="118"/>
    </location>
</feature>
<dbReference type="Gene3D" id="1.10.10.10">
    <property type="entry name" value="Winged helix-like DNA-binding domain superfamily/Winged helix DNA-binding domain"/>
    <property type="match status" value="1"/>
</dbReference>
<dbReference type="GO" id="GO:0032993">
    <property type="term" value="C:protein-DNA complex"/>
    <property type="evidence" value="ECO:0007669"/>
    <property type="project" value="TreeGrafter"/>
</dbReference>
<sequence length="226" mass="24730">MTMRILLVEDDPVLGAVLRRGLQEDGYAVDLATSVADGRDHLVINEYDAAVLDLGLPDGDGSVLCRWVRERQLPTAVLILTARDSLSDKVAGLDGGADDYLIKPFDYPELAARVRAVMRRPRNTVPAVLQAGDIRLDPATHTVWRGAIVLPLTAREFALLHHLMLHAGAVVTRTELLEHVWDAHYEGTSNVVDVHIANLRRKLDLPGSPAPLETVRGVGFRLGMTS</sequence>
<dbReference type="InterPro" id="IPR011006">
    <property type="entry name" value="CheY-like_superfamily"/>
</dbReference>
<dbReference type="EMBL" id="CAFAAJ010000031">
    <property type="protein sequence ID" value="CAB4796486.1"/>
    <property type="molecule type" value="Genomic_DNA"/>
</dbReference>
<evidence type="ECO:0000313" key="7">
    <source>
        <dbReference type="EMBL" id="CAB4796486.1"/>
    </source>
</evidence>
<proteinExistence type="predicted"/>
<dbReference type="Pfam" id="PF00486">
    <property type="entry name" value="Trans_reg_C"/>
    <property type="match status" value="1"/>
</dbReference>
<evidence type="ECO:0000259" key="6">
    <source>
        <dbReference type="PROSITE" id="PS51755"/>
    </source>
</evidence>
<dbReference type="GO" id="GO:0000976">
    <property type="term" value="F:transcription cis-regulatory region binding"/>
    <property type="evidence" value="ECO:0007669"/>
    <property type="project" value="TreeGrafter"/>
</dbReference>
<reference evidence="7" key="1">
    <citation type="submission" date="2020-05" db="EMBL/GenBank/DDBJ databases">
        <authorList>
            <person name="Chiriac C."/>
            <person name="Salcher M."/>
            <person name="Ghai R."/>
            <person name="Kavagutti S V."/>
        </authorList>
    </citation>
    <scope>NUCLEOTIDE SEQUENCE</scope>
</reference>
<dbReference type="Pfam" id="PF00072">
    <property type="entry name" value="Response_reg"/>
    <property type="match status" value="1"/>
</dbReference>
<feature type="domain" description="OmpR/PhoB-type" evidence="6">
    <location>
        <begin position="126"/>
        <end position="224"/>
    </location>
</feature>
<keyword evidence="4" id="KW-0804">Transcription</keyword>
<dbReference type="GO" id="GO:0005829">
    <property type="term" value="C:cytosol"/>
    <property type="evidence" value="ECO:0007669"/>
    <property type="project" value="TreeGrafter"/>
</dbReference>
<dbReference type="CDD" id="cd17624">
    <property type="entry name" value="REC_OmpR_PmrA-like"/>
    <property type="match status" value="1"/>
</dbReference>
<evidence type="ECO:0000256" key="3">
    <source>
        <dbReference type="ARBA" id="ARBA00023125"/>
    </source>
</evidence>
<dbReference type="InterPro" id="IPR039420">
    <property type="entry name" value="WalR-like"/>
</dbReference>